<dbReference type="PANTHER" id="PTHR37422">
    <property type="entry name" value="TEICHURONIC ACID BIOSYNTHESIS PROTEIN TUAE"/>
    <property type="match status" value="1"/>
</dbReference>
<evidence type="ECO:0008006" key="4">
    <source>
        <dbReference type="Google" id="ProtNLM"/>
    </source>
</evidence>
<keyword evidence="3" id="KW-1185">Reference proteome</keyword>
<feature type="transmembrane region" description="Helical" evidence="1">
    <location>
        <begin position="225"/>
        <end position="241"/>
    </location>
</feature>
<reference evidence="2 3" key="2">
    <citation type="submission" date="2020-03" db="EMBL/GenBank/DDBJ databases">
        <authorList>
            <person name="Ichikawa N."/>
            <person name="Kimura A."/>
            <person name="Kitahashi Y."/>
            <person name="Uohara A."/>
        </authorList>
    </citation>
    <scope>NUCLEOTIDE SEQUENCE [LARGE SCALE GENOMIC DNA]</scope>
    <source>
        <strain evidence="2 3">NBRC 108639</strain>
    </source>
</reference>
<evidence type="ECO:0000313" key="3">
    <source>
        <dbReference type="Proteomes" id="UP000482800"/>
    </source>
</evidence>
<proteinExistence type="predicted"/>
<accession>A0A6V8KHZ8</accession>
<keyword evidence="1" id="KW-1133">Transmembrane helix</keyword>
<dbReference type="AlphaFoldDB" id="A0A6V8KHZ8"/>
<feature type="transmembrane region" description="Helical" evidence="1">
    <location>
        <begin position="398"/>
        <end position="417"/>
    </location>
</feature>
<reference evidence="2 3" key="1">
    <citation type="submission" date="2020-03" db="EMBL/GenBank/DDBJ databases">
        <title>Whole genome shotgun sequence of Phytohabitans houttuyneae NBRC 108639.</title>
        <authorList>
            <person name="Komaki H."/>
            <person name="Tamura T."/>
        </authorList>
    </citation>
    <scope>NUCLEOTIDE SEQUENCE [LARGE SCALE GENOMIC DNA]</scope>
    <source>
        <strain evidence="2 3">NBRC 108639</strain>
    </source>
</reference>
<feature type="transmembrane region" description="Helical" evidence="1">
    <location>
        <begin position="99"/>
        <end position="117"/>
    </location>
</feature>
<feature type="transmembrane region" description="Helical" evidence="1">
    <location>
        <begin position="246"/>
        <end position="265"/>
    </location>
</feature>
<name>A0A6V8KHZ8_9ACTN</name>
<dbReference type="EMBL" id="BLPF01000002">
    <property type="protein sequence ID" value="GFJ81626.1"/>
    <property type="molecule type" value="Genomic_DNA"/>
</dbReference>
<feature type="transmembrane region" description="Helical" evidence="1">
    <location>
        <begin position="176"/>
        <end position="195"/>
    </location>
</feature>
<keyword evidence="1" id="KW-0472">Membrane</keyword>
<feature type="transmembrane region" description="Helical" evidence="1">
    <location>
        <begin position="67"/>
        <end position="87"/>
    </location>
</feature>
<comment type="caution">
    <text evidence="2">The sequence shown here is derived from an EMBL/GenBank/DDBJ whole genome shotgun (WGS) entry which is preliminary data.</text>
</comment>
<feature type="transmembrane region" description="Helical" evidence="1">
    <location>
        <begin position="367"/>
        <end position="386"/>
    </location>
</feature>
<organism evidence="2 3">
    <name type="scientific">Phytohabitans houttuyneae</name>
    <dbReference type="NCBI Taxonomy" id="1076126"/>
    <lineage>
        <taxon>Bacteria</taxon>
        <taxon>Bacillati</taxon>
        <taxon>Actinomycetota</taxon>
        <taxon>Actinomycetes</taxon>
        <taxon>Micromonosporales</taxon>
        <taxon>Micromonosporaceae</taxon>
    </lineage>
</organism>
<keyword evidence="1" id="KW-0812">Transmembrane</keyword>
<dbReference type="PANTHER" id="PTHR37422:SF13">
    <property type="entry name" value="LIPOPOLYSACCHARIDE BIOSYNTHESIS PROTEIN PA4999-RELATED"/>
    <property type="match status" value="1"/>
</dbReference>
<evidence type="ECO:0000313" key="2">
    <source>
        <dbReference type="EMBL" id="GFJ81626.1"/>
    </source>
</evidence>
<feature type="transmembrane region" description="Helical" evidence="1">
    <location>
        <begin position="42"/>
        <end position="60"/>
    </location>
</feature>
<protein>
    <recommendedName>
        <fullName evidence="4">O-antigen polymerase</fullName>
    </recommendedName>
</protein>
<sequence>MKLGGASFLLALLIISIGLGPRFRLGALDDGRAIDLRPQDVLLPVAALVTYASAAGTALLDRRQVWWRWFAIACYAAVVVTVVQLLVDDQVSPLRRVAFLGRHLLLFAVAVVACALYRRSGGDAGKLALRLLVGAVAANVLWFAYQVVTGQATVLIGRAAGDQVDSYGPRLIGEPSSAGTGTFFAFAVALALAAYRAKLMSAATAVALFVPSAVCAYLAESRTALVSIICLVGLFVVQSSHGRLALAPRVALVGAAGSVAAWYVVHNHTERLSGGGLYRGARDRFQEVWTPILDRSADDPVFWVLGVGPGGLPSPALPITEAHNILLRAWLDFGLVGGALFLGALAIVAVHAYRVSRDPGVEPYTKLWAELATLYALVVAITGVALDSLTTVTSTHLLMLAIGLFAGAQAASATAAVPELARSA</sequence>
<dbReference type="RefSeq" id="WP_173061108.1">
    <property type="nucleotide sequence ID" value="NZ_BAABGO010000031.1"/>
</dbReference>
<gene>
    <name evidence="2" type="ORF">Phou_058060</name>
</gene>
<dbReference type="InterPro" id="IPR051533">
    <property type="entry name" value="WaaL-like"/>
</dbReference>
<feature type="transmembrane region" description="Helical" evidence="1">
    <location>
        <begin position="333"/>
        <end position="355"/>
    </location>
</feature>
<feature type="transmembrane region" description="Helical" evidence="1">
    <location>
        <begin position="129"/>
        <end position="148"/>
    </location>
</feature>
<dbReference type="Proteomes" id="UP000482800">
    <property type="component" value="Unassembled WGS sequence"/>
</dbReference>
<evidence type="ECO:0000256" key="1">
    <source>
        <dbReference type="SAM" id="Phobius"/>
    </source>
</evidence>